<gene>
    <name evidence="1" type="ORF">GCM10022393_29710</name>
</gene>
<sequence length="173" mass="20362">MTHEEVILFMLENEYWIIKRDNLLTKELSNIISNKKYVQGFMNSALNSKSEKAITAAVTMYWLCYERIDLEKEFNKLIISPYHKSHQTLIKHLQDKLKYPSSVNYIKIALTSNFDYLQYTYSEDGVIAKWFSHALLAINTKASIDLIKEFTQSENLEINEEMKYRLSKITTSN</sequence>
<accession>A0ABP6UN15</accession>
<evidence type="ECO:0008006" key="3">
    <source>
        <dbReference type="Google" id="ProtNLM"/>
    </source>
</evidence>
<proteinExistence type="predicted"/>
<protein>
    <recommendedName>
        <fullName evidence="3">Adenylosuccinate lyase</fullName>
    </recommendedName>
</protein>
<organism evidence="1 2">
    <name type="scientific">Aquimarina addita</name>
    <dbReference type="NCBI Taxonomy" id="870485"/>
    <lineage>
        <taxon>Bacteria</taxon>
        <taxon>Pseudomonadati</taxon>
        <taxon>Bacteroidota</taxon>
        <taxon>Flavobacteriia</taxon>
        <taxon>Flavobacteriales</taxon>
        <taxon>Flavobacteriaceae</taxon>
        <taxon>Aquimarina</taxon>
    </lineage>
</organism>
<reference evidence="2" key="1">
    <citation type="journal article" date="2019" name="Int. J. Syst. Evol. Microbiol.">
        <title>The Global Catalogue of Microorganisms (GCM) 10K type strain sequencing project: providing services to taxonomists for standard genome sequencing and annotation.</title>
        <authorList>
            <consortium name="The Broad Institute Genomics Platform"/>
            <consortium name="The Broad Institute Genome Sequencing Center for Infectious Disease"/>
            <person name="Wu L."/>
            <person name="Ma J."/>
        </authorList>
    </citation>
    <scope>NUCLEOTIDE SEQUENCE [LARGE SCALE GENOMIC DNA]</scope>
    <source>
        <strain evidence="2">JCM 17106</strain>
    </source>
</reference>
<keyword evidence="2" id="KW-1185">Reference proteome</keyword>
<comment type="caution">
    <text evidence="1">The sequence shown here is derived from an EMBL/GenBank/DDBJ whole genome shotgun (WGS) entry which is preliminary data.</text>
</comment>
<dbReference type="EMBL" id="BAABCW010000013">
    <property type="protein sequence ID" value="GAA3513943.1"/>
    <property type="molecule type" value="Genomic_DNA"/>
</dbReference>
<name>A0ABP6UN15_9FLAO</name>
<evidence type="ECO:0000313" key="2">
    <source>
        <dbReference type="Proteomes" id="UP001500459"/>
    </source>
</evidence>
<dbReference type="RefSeq" id="WP_344928769.1">
    <property type="nucleotide sequence ID" value="NZ_BAABCW010000013.1"/>
</dbReference>
<dbReference type="Proteomes" id="UP001500459">
    <property type="component" value="Unassembled WGS sequence"/>
</dbReference>
<evidence type="ECO:0000313" key="1">
    <source>
        <dbReference type="EMBL" id="GAA3513943.1"/>
    </source>
</evidence>